<name>A0ABR0HQG7_9PEZI</name>
<sequence length="184" mass="20020">MHFSTLFITLSAAAGLSLAAPTSHTDQSTCQRVKSESYKVHIATNSNEPVEPEVLTFSLPDGTHGTCFLIADFPAGYPNIDSGVEDGRSPFPINVVDFHSNEHSVKVGPVLGTFRIPSALPDKKTTKAVKLTIVSFPCEWIRLFIIEVAAIGLVDFELNDKSGLFVEYGKGIDGWEREVLVIRG</sequence>
<reference evidence="2 3" key="1">
    <citation type="journal article" date="2023" name="bioRxiv">
        <title>High-quality genome assemblies of four members of thePodospora anserinaspecies complex.</title>
        <authorList>
            <person name="Ament-Velasquez S.L."/>
            <person name="Vogan A.A."/>
            <person name="Wallerman O."/>
            <person name="Hartmann F."/>
            <person name="Gautier V."/>
            <person name="Silar P."/>
            <person name="Giraud T."/>
            <person name="Johannesson H."/>
        </authorList>
    </citation>
    <scope>NUCLEOTIDE SEQUENCE [LARGE SCALE GENOMIC DNA]</scope>
    <source>
        <strain evidence="2 3">CBS 411.78</strain>
    </source>
</reference>
<dbReference type="RefSeq" id="XP_062769008.1">
    <property type="nucleotide sequence ID" value="XM_062905641.1"/>
</dbReference>
<evidence type="ECO:0000313" key="3">
    <source>
        <dbReference type="Proteomes" id="UP001326199"/>
    </source>
</evidence>
<keyword evidence="1" id="KW-0732">Signal</keyword>
<evidence type="ECO:0000256" key="1">
    <source>
        <dbReference type="SAM" id="SignalP"/>
    </source>
</evidence>
<gene>
    <name evidence="2" type="ORF">QC763_0041760</name>
</gene>
<feature type="signal peptide" evidence="1">
    <location>
        <begin position="1"/>
        <end position="19"/>
    </location>
</feature>
<evidence type="ECO:0000313" key="2">
    <source>
        <dbReference type="EMBL" id="KAK4670338.1"/>
    </source>
</evidence>
<keyword evidence="3" id="KW-1185">Reference proteome</keyword>
<feature type="chain" id="PRO_5047053573" description="Ubiquitin 3 binding protein But2 C-terminal domain-containing protein" evidence="1">
    <location>
        <begin position="20"/>
        <end position="184"/>
    </location>
</feature>
<evidence type="ECO:0008006" key="4">
    <source>
        <dbReference type="Google" id="ProtNLM"/>
    </source>
</evidence>
<accession>A0ABR0HQG7</accession>
<protein>
    <recommendedName>
        <fullName evidence="4">Ubiquitin 3 binding protein But2 C-terminal domain-containing protein</fullName>
    </recommendedName>
</protein>
<dbReference type="EMBL" id="JAFFHB010000002">
    <property type="protein sequence ID" value="KAK4670338.1"/>
    <property type="molecule type" value="Genomic_DNA"/>
</dbReference>
<comment type="caution">
    <text evidence="2">The sequence shown here is derived from an EMBL/GenBank/DDBJ whole genome shotgun (WGS) entry which is preliminary data.</text>
</comment>
<proteinExistence type="predicted"/>
<dbReference type="GeneID" id="87925652"/>
<organism evidence="2 3">
    <name type="scientific">Podospora pseudopauciseta</name>
    <dbReference type="NCBI Taxonomy" id="2093780"/>
    <lineage>
        <taxon>Eukaryota</taxon>
        <taxon>Fungi</taxon>
        <taxon>Dikarya</taxon>
        <taxon>Ascomycota</taxon>
        <taxon>Pezizomycotina</taxon>
        <taxon>Sordariomycetes</taxon>
        <taxon>Sordariomycetidae</taxon>
        <taxon>Sordariales</taxon>
        <taxon>Podosporaceae</taxon>
        <taxon>Podospora</taxon>
    </lineage>
</organism>
<dbReference type="Proteomes" id="UP001326199">
    <property type="component" value="Unassembled WGS sequence"/>
</dbReference>